<dbReference type="PANTHER" id="PTHR34979">
    <property type="entry name" value="INNER MEMBRANE PROTEIN YGAZ"/>
    <property type="match status" value="1"/>
</dbReference>
<evidence type="ECO:0000256" key="2">
    <source>
        <dbReference type="ARBA" id="ARBA00010735"/>
    </source>
</evidence>
<keyword evidence="7 8" id="KW-0472">Membrane</keyword>
<evidence type="ECO:0000256" key="8">
    <source>
        <dbReference type="SAM" id="Phobius"/>
    </source>
</evidence>
<evidence type="ECO:0000256" key="1">
    <source>
        <dbReference type="ARBA" id="ARBA00004651"/>
    </source>
</evidence>
<dbReference type="PANTHER" id="PTHR34979:SF1">
    <property type="entry name" value="INNER MEMBRANE PROTEIN YGAZ"/>
    <property type="match status" value="1"/>
</dbReference>
<evidence type="ECO:0000256" key="5">
    <source>
        <dbReference type="ARBA" id="ARBA00022692"/>
    </source>
</evidence>
<accession>C5S3M8</accession>
<comment type="caution">
    <text evidence="9">The sequence shown here is derived from an EMBL/GenBank/DDBJ whole genome shotgun (WGS) entry which is preliminary data.</text>
</comment>
<dbReference type="InterPro" id="IPR011606">
    <property type="entry name" value="Brnchd-chn_aa_trnsp_permease"/>
</dbReference>
<comment type="similarity">
    <text evidence="2">Belongs to the AzlC family.</text>
</comment>
<proteinExistence type="inferred from homology"/>
<name>C5S3M8_9PAST</name>
<gene>
    <name evidence="9" type="ORF">AM305_00429</name>
</gene>
<sequence>MHNDFKRGIKDALPVMLGFVPFALVLGAQAAQKGMQYYELGMMTGLNFAGGSEFTAISLWTDPVNISLIVMMSVLVNCRHLIMGATLSLYMKHISRLKSLGLLFFMCDEVWAMSLADTQKHKQQQINVKYYMSVSISLYLMWLIFTTLGAYLGPILGDIEQYGFDMAFTAVFMVMLKGMWKTFDAARPWFVSLIVAGGVYHTVDGAWYVAAGAISGVLSAYFWSRR</sequence>
<comment type="subcellular location">
    <subcellularLocation>
        <location evidence="1">Cell membrane</location>
        <topology evidence="1">Multi-pass membrane protein</topology>
    </subcellularLocation>
</comment>
<dbReference type="OrthoDB" id="9803444at2"/>
<evidence type="ECO:0000256" key="4">
    <source>
        <dbReference type="ARBA" id="ARBA00022475"/>
    </source>
</evidence>
<reference evidence="9 10" key="1">
    <citation type="journal article" date="2010" name="Vet. Microbiol.">
        <title>Production of haemolysins by strains of the Actinobacillus minor/porcitonsillarum complex.</title>
        <authorList>
            <person name="Arya G."/>
            <person name="Niven D.F."/>
        </authorList>
    </citation>
    <scope>NUCLEOTIDE SEQUENCE [LARGE SCALE GENOMIC DNA]</scope>
    <source>
        <strain evidence="9 10">NM305</strain>
    </source>
</reference>
<dbReference type="GO" id="GO:1903785">
    <property type="term" value="P:L-valine transmembrane transport"/>
    <property type="evidence" value="ECO:0007669"/>
    <property type="project" value="TreeGrafter"/>
</dbReference>
<dbReference type="RefSeq" id="WP_005825062.1">
    <property type="nucleotide sequence ID" value="NZ_ACQL01000109.1"/>
</dbReference>
<evidence type="ECO:0000256" key="3">
    <source>
        <dbReference type="ARBA" id="ARBA00022448"/>
    </source>
</evidence>
<dbReference type="Pfam" id="PF03591">
    <property type="entry name" value="AzlC"/>
    <property type="match status" value="1"/>
</dbReference>
<dbReference type="AlphaFoldDB" id="C5S3M8"/>
<dbReference type="Proteomes" id="UP000005532">
    <property type="component" value="Unassembled WGS sequence"/>
</dbReference>
<dbReference type="EMBL" id="ACQL01000109">
    <property type="protein sequence ID" value="EER46476.1"/>
    <property type="molecule type" value="Genomic_DNA"/>
</dbReference>
<keyword evidence="5 8" id="KW-0812">Transmembrane</keyword>
<dbReference type="eggNOG" id="COG1296">
    <property type="taxonomic scope" value="Bacteria"/>
</dbReference>
<evidence type="ECO:0000313" key="9">
    <source>
        <dbReference type="EMBL" id="EER46476.1"/>
    </source>
</evidence>
<feature type="transmembrane region" description="Helical" evidence="8">
    <location>
        <begin position="206"/>
        <end position="223"/>
    </location>
</feature>
<keyword evidence="6 8" id="KW-1133">Transmembrane helix</keyword>
<keyword evidence="4" id="KW-1003">Cell membrane</keyword>
<keyword evidence="3" id="KW-0813">Transport</keyword>
<evidence type="ECO:0000256" key="7">
    <source>
        <dbReference type="ARBA" id="ARBA00023136"/>
    </source>
</evidence>
<organism evidence="9 10">
    <name type="scientific">Actinobacillus minor NM305</name>
    <dbReference type="NCBI Taxonomy" id="637911"/>
    <lineage>
        <taxon>Bacteria</taxon>
        <taxon>Pseudomonadati</taxon>
        <taxon>Pseudomonadota</taxon>
        <taxon>Gammaproteobacteria</taxon>
        <taxon>Pasteurellales</taxon>
        <taxon>Pasteurellaceae</taxon>
        <taxon>Actinobacillus</taxon>
    </lineage>
</organism>
<protein>
    <submittedName>
        <fullName evidence="9">AzlC family protein</fullName>
    </submittedName>
</protein>
<feature type="transmembrane region" description="Helical" evidence="8">
    <location>
        <begin position="130"/>
        <end position="153"/>
    </location>
</feature>
<feature type="transmembrane region" description="Helical" evidence="8">
    <location>
        <begin position="66"/>
        <end position="90"/>
    </location>
</feature>
<evidence type="ECO:0000256" key="6">
    <source>
        <dbReference type="ARBA" id="ARBA00022989"/>
    </source>
</evidence>
<evidence type="ECO:0000313" key="10">
    <source>
        <dbReference type="Proteomes" id="UP000005532"/>
    </source>
</evidence>
<dbReference type="GO" id="GO:0005886">
    <property type="term" value="C:plasma membrane"/>
    <property type="evidence" value="ECO:0007669"/>
    <property type="project" value="UniProtKB-SubCell"/>
</dbReference>